<feature type="transmembrane region" description="Helical" evidence="9">
    <location>
        <begin position="1567"/>
        <end position="1591"/>
    </location>
</feature>
<feature type="domain" description="Cadherin" evidence="11">
    <location>
        <begin position="1343"/>
        <end position="1464"/>
    </location>
</feature>
<feature type="domain" description="Cadherin" evidence="11">
    <location>
        <begin position="556"/>
        <end position="661"/>
    </location>
</feature>
<keyword evidence="13" id="KW-1185">Reference proteome</keyword>
<dbReference type="GO" id="GO:0016342">
    <property type="term" value="C:catenin complex"/>
    <property type="evidence" value="ECO:0007669"/>
    <property type="project" value="TreeGrafter"/>
</dbReference>
<organism evidence="12 13">
    <name type="scientific">Strigamia maritima</name>
    <name type="common">European centipede</name>
    <name type="synonym">Geophilus maritimus</name>
    <dbReference type="NCBI Taxonomy" id="126957"/>
    <lineage>
        <taxon>Eukaryota</taxon>
        <taxon>Metazoa</taxon>
        <taxon>Ecdysozoa</taxon>
        <taxon>Arthropoda</taxon>
        <taxon>Myriapoda</taxon>
        <taxon>Chilopoda</taxon>
        <taxon>Pleurostigmophora</taxon>
        <taxon>Geophilomorpha</taxon>
        <taxon>Linotaeniidae</taxon>
        <taxon>Strigamia</taxon>
    </lineage>
</organism>
<dbReference type="EMBL" id="JH431938">
    <property type="status" value="NOT_ANNOTATED_CDS"/>
    <property type="molecule type" value="Genomic_DNA"/>
</dbReference>
<evidence type="ECO:0000259" key="11">
    <source>
        <dbReference type="PROSITE" id="PS50268"/>
    </source>
</evidence>
<dbReference type="STRING" id="126957.T1J7N4"/>
<name>T1J7N4_STRMM</name>
<evidence type="ECO:0000256" key="3">
    <source>
        <dbReference type="ARBA" id="ARBA00022729"/>
    </source>
</evidence>
<feature type="domain" description="Cadherin" evidence="11">
    <location>
        <begin position="327"/>
        <end position="443"/>
    </location>
</feature>
<dbReference type="GO" id="GO:0016477">
    <property type="term" value="P:cell migration"/>
    <property type="evidence" value="ECO:0007669"/>
    <property type="project" value="TreeGrafter"/>
</dbReference>
<accession>T1J7N4</accession>
<dbReference type="SMART" id="SM00112">
    <property type="entry name" value="CA"/>
    <property type="match status" value="10"/>
</dbReference>
<dbReference type="GO" id="GO:0005509">
    <property type="term" value="F:calcium ion binding"/>
    <property type="evidence" value="ECO:0007669"/>
    <property type="project" value="UniProtKB-UniRule"/>
</dbReference>
<protein>
    <recommendedName>
        <fullName evidence="11">Cadherin domain-containing protein</fullName>
    </recommendedName>
</protein>
<evidence type="ECO:0000256" key="4">
    <source>
        <dbReference type="ARBA" id="ARBA00022737"/>
    </source>
</evidence>
<dbReference type="SUPFAM" id="SSF49313">
    <property type="entry name" value="Cadherin-like"/>
    <property type="match status" value="12"/>
</dbReference>
<evidence type="ECO:0000256" key="1">
    <source>
        <dbReference type="ARBA" id="ARBA00004167"/>
    </source>
</evidence>
<keyword evidence="2 9" id="KW-0812">Transmembrane</keyword>
<feature type="domain" description="Cadherin" evidence="11">
    <location>
        <begin position="444"/>
        <end position="555"/>
    </location>
</feature>
<feature type="domain" description="Cadherin" evidence="11">
    <location>
        <begin position="998"/>
        <end position="1106"/>
    </location>
</feature>
<evidence type="ECO:0000256" key="8">
    <source>
        <dbReference type="PROSITE-ProRule" id="PRU00043"/>
    </source>
</evidence>
<dbReference type="InterPro" id="IPR020894">
    <property type="entry name" value="Cadherin_CS"/>
</dbReference>
<keyword evidence="3 10" id="KW-0732">Signal</keyword>
<dbReference type="CDD" id="cd11304">
    <property type="entry name" value="Cadherin_repeat"/>
    <property type="match status" value="12"/>
</dbReference>
<evidence type="ECO:0000256" key="6">
    <source>
        <dbReference type="ARBA" id="ARBA00022989"/>
    </source>
</evidence>
<dbReference type="PANTHER" id="PTHR24027:SF422">
    <property type="entry name" value="CADHERIN DOMAIN-CONTAINING PROTEIN"/>
    <property type="match status" value="1"/>
</dbReference>
<feature type="domain" description="Cadherin" evidence="11">
    <location>
        <begin position="785"/>
        <end position="890"/>
    </location>
</feature>
<reference evidence="12" key="2">
    <citation type="submission" date="2015-02" db="UniProtKB">
        <authorList>
            <consortium name="EnsemblMetazoa"/>
        </authorList>
    </citation>
    <scope>IDENTIFICATION</scope>
</reference>
<dbReference type="Gene3D" id="2.60.40.60">
    <property type="entry name" value="Cadherins"/>
    <property type="match status" value="12"/>
</dbReference>
<dbReference type="GO" id="GO:0008013">
    <property type="term" value="F:beta-catenin binding"/>
    <property type="evidence" value="ECO:0007669"/>
    <property type="project" value="TreeGrafter"/>
</dbReference>
<dbReference type="HOGENOM" id="CLU_001354_0_0_1"/>
<evidence type="ECO:0000256" key="7">
    <source>
        <dbReference type="ARBA" id="ARBA00023136"/>
    </source>
</evidence>
<dbReference type="GO" id="GO:0045296">
    <property type="term" value="F:cadherin binding"/>
    <property type="evidence" value="ECO:0007669"/>
    <property type="project" value="TreeGrafter"/>
</dbReference>
<evidence type="ECO:0000313" key="13">
    <source>
        <dbReference type="Proteomes" id="UP000014500"/>
    </source>
</evidence>
<keyword evidence="4" id="KW-0677">Repeat</keyword>
<sequence length="1593" mass="178097">MLYLYLFIFKVVFVFAFAQTDVATDNLSGGEFAIIQDVNITEFNVTEENNGTSLPTTPNDVDIGILTSTISLHKEIIISEDNKIWPIFQNLPYVFTNASVGNDLYRDILVTSSNSDEGGKIVLKCDKETTPEACKKFSIKTENVDEGEFRGVIQLQEGLDFDTTSTYILPIKAEYLDTNERERHVASAIVVIEVTDEQDLGPQFGSEIYYVDVQEESAEEKVVLSLDVYDADRGNPRALLISLENDLRGFFQIGQIQNDTRGNYFVEISTTGKPIDREEHEILWNGGFYVFQIRATEMENGKPNDISATADIWVNVLDINDNPPVFDRSNVTINLAENFTVDLPLPTFYLHVTDLDIDENGRFTLTLVSERFGFENLFEIEPLSAENSVPVTLKINKFARLDYEDPLQREMNFSITASDNSGHSSSVNVTILLRDANDNGPIFEQTEYTAHVTIQNISSSLVAIVNATDRDSGQFGRVEYEILGEESQQFYVSPENGSVFMLQCPDLCSPQTHHLVLKASDIGGKFALSSLTIFTELSVPNVTSSEETTTVKINFTNSVVNTTIREITKEGTVVARLSATSSDPETRVLYSLLSGAEGNFVIDPTEGILRVAPGAILDIDRTKLKNYNITIGTGPASSNEISDVAHTYITIEDVNNKPPKFDDRFYVVHMDRAKSEGDEIFEVFALDPDQGANLKYSFGQNIILHGKDGNVSADSLGINDVLQINSSTGVIVLLRPLSDYFMALFRVTVEDVAAQTPGQSDSGTCKTEIIIFITGSENELAWELPHSVIELNVSEDVEIGSQIIVLGGLASPKRNDLVFEKIKNSDPNNYFDVNPISGSLTTQKSIDYESFSEHNKKLEVEITVLLSGRDIGNVSVSLNILDINDNRPSFSQSSYVVSVTESVEEEVECLNLTARDDDDEKFGEIVYRLSGENNFFDVNEMGTLYKKSGVLLDRETEPFHYLRVLAIDNPKDTKNQQTGQTTVQIIVRDLNDNPPKFSRNLYTVIIPENLPLHSPFFEVRANDADIGNNSVVKYSITNPKQITELFGIDEESGILYANRSLSATGRSFPYQLRIKATDSGTPSLSSTCEIEVHVGDLSVQDELPRFIFPPKGETIYVVESDKEDLTVCQVELSKPDRFKNMKSVVRFSLLDLGYGGSIRRFFTINTDTGLITTRRPLDRELEENYTLVVAATQVGPYMPQAYHIVHVSVTDVNDNVPYFPRPVNSDPLEMKVLEESDPGTTVGIIEAVDRDKGENAVMSYSILGLGSEELFGINNTGDGKAVIYVKDRLDHEKQTFYDLVIGVRNPSIAKSIDRDDLYDPRDLSKLSIRVNLIDIDDNDIQFVSPTDNLGVRLNAPRQSIVTTIQAYDPDASDNPLQYYIEKVTFQKDGQDETNVYEEMFFLEKDSGVLRTAQSLSNYEDGTFHLVISGRSARKSTLFQETKFEIKVLHDSHMLKFVFQKPPIEVQRELRNMNRDFQTVAELPQPVTLQLADTQLNIKQESFINADSTNVCFQMIKDKLPIHLTEAQNMLDSNGKPSLEKFYKNYNISHIGPCDQIQVNYRMNWIEILILVIACLVAIAVIISIVVLGCAAKH</sequence>
<feature type="domain" description="Cadherin" evidence="11">
    <location>
        <begin position="97"/>
        <end position="204"/>
    </location>
</feature>
<dbReference type="Proteomes" id="UP000014500">
    <property type="component" value="Unassembled WGS sequence"/>
</dbReference>
<proteinExistence type="predicted"/>
<comment type="subcellular location">
    <subcellularLocation>
        <location evidence="1">Membrane</location>
        <topology evidence="1">Single-pass membrane protein</topology>
    </subcellularLocation>
</comment>
<evidence type="ECO:0000256" key="9">
    <source>
        <dbReference type="SAM" id="Phobius"/>
    </source>
</evidence>
<evidence type="ECO:0000313" key="12">
    <source>
        <dbReference type="EnsemblMetazoa" id="SMAR009689-PA"/>
    </source>
</evidence>
<reference evidence="13" key="1">
    <citation type="submission" date="2011-05" db="EMBL/GenBank/DDBJ databases">
        <authorList>
            <person name="Richards S.R."/>
            <person name="Qu J."/>
            <person name="Jiang H."/>
            <person name="Jhangiani S.N."/>
            <person name="Agravi P."/>
            <person name="Goodspeed R."/>
            <person name="Gross S."/>
            <person name="Mandapat C."/>
            <person name="Jackson L."/>
            <person name="Mathew T."/>
            <person name="Pu L."/>
            <person name="Thornton R."/>
            <person name="Saada N."/>
            <person name="Wilczek-Boney K.B."/>
            <person name="Lee S."/>
            <person name="Kovar C."/>
            <person name="Wu Y."/>
            <person name="Scherer S.E."/>
            <person name="Worley K.C."/>
            <person name="Muzny D.M."/>
            <person name="Gibbs R."/>
        </authorList>
    </citation>
    <scope>NUCLEOTIDE SEQUENCE</scope>
    <source>
        <strain evidence="13">Brora</strain>
    </source>
</reference>
<dbReference type="PhylomeDB" id="T1J7N4"/>
<feature type="domain" description="Cadherin" evidence="11">
    <location>
        <begin position="1109"/>
        <end position="1219"/>
    </location>
</feature>
<feature type="domain" description="Cadherin" evidence="11">
    <location>
        <begin position="1224"/>
        <end position="1347"/>
    </location>
</feature>
<dbReference type="EnsemblMetazoa" id="SMAR009689-RA">
    <property type="protein sequence ID" value="SMAR009689-PA"/>
    <property type="gene ID" value="SMAR009689"/>
</dbReference>
<dbReference type="PANTHER" id="PTHR24027">
    <property type="entry name" value="CADHERIN-23"/>
    <property type="match status" value="1"/>
</dbReference>
<evidence type="ECO:0000256" key="5">
    <source>
        <dbReference type="ARBA" id="ARBA00022837"/>
    </source>
</evidence>
<dbReference type="InterPro" id="IPR039808">
    <property type="entry name" value="Cadherin"/>
</dbReference>
<evidence type="ECO:0000256" key="10">
    <source>
        <dbReference type="SAM" id="SignalP"/>
    </source>
</evidence>
<feature type="domain" description="Cadherin" evidence="11">
    <location>
        <begin position="891"/>
        <end position="997"/>
    </location>
</feature>
<feature type="domain" description="Cadherin" evidence="11">
    <location>
        <begin position="205"/>
        <end position="326"/>
    </location>
</feature>
<dbReference type="PROSITE" id="PS00232">
    <property type="entry name" value="CADHERIN_1"/>
    <property type="match status" value="5"/>
</dbReference>
<evidence type="ECO:0000256" key="2">
    <source>
        <dbReference type="ARBA" id="ARBA00022692"/>
    </source>
</evidence>
<dbReference type="InterPro" id="IPR015919">
    <property type="entry name" value="Cadherin-like_sf"/>
</dbReference>
<dbReference type="PRINTS" id="PR00205">
    <property type="entry name" value="CADHERIN"/>
</dbReference>
<keyword evidence="6 9" id="KW-1133">Transmembrane helix</keyword>
<dbReference type="eggNOG" id="KOG3594">
    <property type="taxonomic scope" value="Eukaryota"/>
</dbReference>
<dbReference type="PROSITE" id="PS50268">
    <property type="entry name" value="CADHERIN_2"/>
    <property type="match status" value="11"/>
</dbReference>
<dbReference type="InterPro" id="IPR002126">
    <property type="entry name" value="Cadherin-like_dom"/>
</dbReference>
<dbReference type="OMA" id="SYHATIV"/>
<dbReference type="Pfam" id="PF00028">
    <property type="entry name" value="Cadherin"/>
    <property type="match status" value="5"/>
</dbReference>
<dbReference type="GO" id="GO:0008104">
    <property type="term" value="P:intracellular protein localization"/>
    <property type="evidence" value="ECO:0007669"/>
    <property type="project" value="UniProtKB-ARBA"/>
</dbReference>
<keyword evidence="7 9" id="KW-0472">Membrane</keyword>
<keyword evidence="5 8" id="KW-0106">Calcium</keyword>
<feature type="signal peptide" evidence="10">
    <location>
        <begin position="1"/>
        <end position="18"/>
    </location>
</feature>
<feature type="chain" id="PRO_5004579991" description="Cadherin domain-containing protein" evidence="10">
    <location>
        <begin position="19"/>
        <end position="1593"/>
    </location>
</feature>
<dbReference type="GO" id="GO:0007156">
    <property type="term" value="P:homophilic cell adhesion via plasma membrane adhesion molecules"/>
    <property type="evidence" value="ECO:0007669"/>
    <property type="project" value="InterPro"/>
</dbReference>
<dbReference type="FunFam" id="2.60.40.60:FF:000033">
    <property type="entry name" value="FAT atypical cadherin 1"/>
    <property type="match status" value="1"/>
</dbReference>